<organism evidence="2 3">
    <name type="scientific">Strigamia maritima</name>
    <name type="common">European centipede</name>
    <name type="synonym">Geophilus maritimus</name>
    <dbReference type="NCBI Taxonomy" id="126957"/>
    <lineage>
        <taxon>Eukaryota</taxon>
        <taxon>Metazoa</taxon>
        <taxon>Ecdysozoa</taxon>
        <taxon>Arthropoda</taxon>
        <taxon>Myriapoda</taxon>
        <taxon>Chilopoda</taxon>
        <taxon>Pleurostigmophora</taxon>
        <taxon>Geophilomorpha</taxon>
        <taxon>Linotaeniidae</taxon>
        <taxon>Strigamia</taxon>
    </lineage>
</organism>
<evidence type="ECO:0000313" key="2">
    <source>
        <dbReference type="EnsemblMetazoa" id="SMAR013148-PA"/>
    </source>
</evidence>
<protein>
    <recommendedName>
        <fullName evidence="4">WAP domain-containing protein</fullName>
    </recommendedName>
</protein>
<dbReference type="HOGENOM" id="CLU_2174097_0_0_1"/>
<feature type="chain" id="PRO_5004580328" description="WAP domain-containing protein" evidence="1">
    <location>
        <begin position="31"/>
        <end position="110"/>
    </location>
</feature>
<evidence type="ECO:0000313" key="3">
    <source>
        <dbReference type="Proteomes" id="UP000014500"/>
    </source>
</evidence>
<evidence type="ECO:0008006" key="4">
    <source>
        <dbReference type="Google" id="ProtNLM"/>
    </source>
</evidence>
<reference evidence="2" key="2">
    <citation type="submission" date="2015-02" db="UniProtKB">
        <authorList>
            <consortium name="EnsemblMetazoa"/>
        </authorList>
    </citation>
    <scope>IDENTIFICATION</scope>
</reference>
<dbReference type="EMBL" id="AFFK01024047">
    <property type="status" value="NOT_ANNOTATED_CDS"/>
    <property type="molecule type" value="Genomic_DNA"/>
</dbReference>
<feature type="signal peptide" evidence="1">
    <location>
        <begin position="1"/>
        <end position="30"/>
    </location>
</feature>
<name>T1JH19_STRMM</name>
<keyword evidence="3" id="KW-1185">Reference proteome</keyword>
<proteinExistence type="predicted"/>
<sequence>MITTLHGNHFKMLKLMYILLLLVICRPGYQVHHMPKNESKLFTRSQFVPFNSCQFIQCDRGFVCDYSIRLCPFMCIKKLLGKGSSQWEFLAMFWKRSLTRKAFPHHTFHT</sequence>
<dbReference type="AlphaFoldDB" id="T1JH19"/>
<evidence type="ECO:0000256" key="1">
    <source>
        <dbReference type="SAM" id="SignalP"/>
    </source>
</evidence>
<dbReference type="Proteomes" id="UP000014500">
    <property type="component" value="Unassembled WGS sequence"/>
</dbReference>
<dbReference type="EnsemblMetazoa" id="SMAR013148-RA">
    <property type="protein sequence ID" value="SMAR013148-PA"/>
    <property type="gene ID" value="SMAR013148"/>
</dbReference>
<accession>T1JH19</accession>
<reference evidence="3" key="1">
    <citation type="submission" date="2011-05" db="EMBL/GenBank/DDBJ databases">
        <authorList>
            <person name="Richards S.R."/>
            <person name="Qu J."/>
            <person name="Jiang H."/>
            <person name="Jhangiani S.N."/>
            <person name="Agravi P."/>
            <person name="Goodspeed R."/>
            <person name="Gross S."/>
            <person name="Mandapat C."/>
            <person name="Jackson L."/>
            <person name="Mathew T."/>
            <person name="Pu L."/>
            <person name="Thornton R."/>
            <person name="Saada N."/>
            <person name="Wilczek-Boney K.B."/>
            <person name="Lee S."/>
            <person name="Kovar C."/>
            <person name="Wu Y."/>
            <person name="Scherer S.E."/>
            <person name="Worley K.C."/>
            <person name="Muzny D.M."/>
            <person name="Gibbs R."/>
        </authorList>
    </citation>
    <scope>NUCLEOTIDE SEQUENCE</scope>
    <source>
        <strain evidence="3">Brora</strain>
    </source>
</reference>
<keyword evidence="1" id="KW-0732">Signal</keyword>